<dbReference type="PANTHER" id="PTHR40980:SF4">
    <property type="entry name" value="TONB-DEPENDENT RECEPTOR-LIKE BETA-BARREL DOMAIN-CONTAINING PROTEIN"/>
    <property type="match status" value="1"/>
</dbReference>
<feature type="domain" description="TonB-dependent receptor plug" evidence="7">
    <location>
        <begin position="156"/>
        <end position="259"/>
    </location>
</feature>
<dbReference type="Pfam" id="PF00593">
    <property type="entry name" value="TonB_dep_Rec_b-barrel"/>
    <property type="match status" value="1"/>
</dbReference>
<dbReference type="Gene3D" id="2.40.170.20">
    <property type="entry name" value="TonB-dependent receptor, beta-barrel domain"/>
    <property type="match status" value="1"/>
</dbReference>
<dbReference type="Gene3D" id="2.60.40.1120">
    <property type="entry name" value="Carboxypeptidase-like, regulatory domain"/>
    <property type="match status" value="1"/>
</dbReference>
<proteinExistence type="inferred from homology"/>
<evidence type="ECO:0000259" key="6">
    <source>
        <dbReference type="Pfam" id="PF00593"/>
    </source>
</evidence>
<comment type="subcellular location">
    <subcellularLocation>
        <location evidence="1 4">Cell outer membrane</location>
    </subcellularLocation>
</comment>
<comment type="caution">
    <text evidence="8">The sequence shown here is derived from an EMBL/GenBank/DDBJ whole genome shotgun (WGS) entry which is preliminary data.</text>
</comment>
<dbReference type="InterPro" id="IPR036942">
    <property type="entry name" value="Beta-barrel_TonB_sf"/>
</dbReference>
<protein>
    <submittedName>
        <fullName evidence="8">TonB-dependent receptor</fullName>
    </submittedName>
</protein>
<dbReference type="SUPFAM" id="SSF49464">
    <property type="entry name" value="Carboxypeptidase regulatory domain-like"/>
    <property type="match status" value="1"/>
</dbReference>
<feature type="domain" description="TonB-dependent receptor-like beta-barrel" evidence="6">
    <location>
        <begin position="492"/>
        <end position="886"/>
    </location>
</feature>
<evidence type="ECO:0000256" key="3">
    <source>
        <dbReference type="ARBA" id="ARBA00023237"/>
    </source>
</evidence>
<keyword evidence="4" id="KW-0798">TonB box</keyword>
<dbReference type="InterPro" id="IPR000531">
    <property type="entry name" value="Beta-barrel_TonB"/>
</dbReference>
<keyword evidence="2 4" id="KW-0472">Membrane</keyword>
<dbReference type="AlphaFoldDB" id="A0A502GXK3"/>
<dbReference type="InterPro" id="IPR012910">
    <property type="entry name" value="Plug_dom"/>
</dbReference>
<evidence type="ECO:0000259" key="7">
    <source>
        <dbReference type="Pfam" id="PF07715"/>
    </source>
</evidence>
<comment type="similarity">
    <text evidence="4">Belongs to the TonB-dependent receptor family.</text>
</comment>
<evidence type="ECO:0000256" key="2">
    <source>
        <dbReference type="ARBA" id="ARBA00023136"/>
    </source>
</evidence>
<gene>
    <name evidence="8" type="ORF">EAH73_11300</name>
</gene>
<keyword evidence="5" id="KW-1133">Transmembrane helix</keyword>
<evidence type="ECO:0000256" key="5">
    <source>
        <dbReference type="SAM" id="Phobius"/>
    </source>
</evidence>
<evidence type="ECO:0000313" key="8">
    <source>
        <dbReference type="EMBL" id="TPG65960.1"/>
    </source>
</evidence>
<feature type="transmembrane region" description="Helical" evidence="5">
    <location>
        <begin position="30"/>
        <end position="49"/>
    </location>
</feature>
<dbReference type="EMBL" id="RCYZ01000004">
    <property type="protein sequence ID" value="TPG65960.1"/>
    <property type="molecule type" value="Genomic_DNA"/>
</dbReference>
<dbReference type="GO" id="GO:0009279">
    <property type="term" value="C:cell outer membrane"/>
    <property type="evidence" value="ECO:0007669"/>
    <property type="project" value="UniProtKB-SubCell"/>
</dbReference>
<dbReference type="SUPFAM" id="SSF56935">
    <property type="entry name" value="Porins"/>
    <property type="match status" value="1"/>
</dbReference>
<dbReference type="Gene3D" id="2.170.130.10">
    <property type="entry name" value="TonB-dependent receptor, plug domain"/>
    <property type="match status" value="1"/>
</dbReference>
<evidence type="ECO:0000256" key="4">
    <source>
        <dbReference type="RuleBase" id="RU003357"/>
    </source>
</evidence>
<dbReference type="Pfam" id="PF07715">
    <property type="entry name" value="Plug"/>
    <property type="match status" value="1"/>
</dbReference>
<keyword evidence="5" id="KW-0812">Transmembrane</keyword>
<sequence length="940" mass="103805">MRAAWRRGGAGGSFAPAKQLPSFPHLMNRLYALLICLLTLPLAVLGGTIKGRVTDARTGEPLVGTTVYLRGTGHSDQAQLDGTFTIRNVAAGEYELIGQLMTYEPHSQRITLTSAQPDQVLNLRLRDKNQALAEVTVQGHRDPEGEVAARRIEQVAPSIVNVVSAQAIQTSPDIQVANVLQRVSGVTLERSTNGDGRYAIVRGMDKRYNYTLVNGIKIPSPDPYNRYVPLDIFPADLLQRLEVTKALTPSMEGDAIGGVVNLVMKDAPAERTLSGQLGTGYGQLFADRSFLGFGRGQVNMKSPAERNGSGYQATPADFPWVNYTRKAARPNLLGNLTFGSRYGKAQRLGVLLAGSYQAQTRGSNGYFYETGITQDNQPALRTLHVQQYSTAQQRLGLNAKLDYRLNARNTLRFYGVYLQLDEAQARAETDTTYKGTARPDVDRLLRNRYQRQGIANATLQGEHQLAPRLAVTWSLVYSRATNNVPDVVEQDLKLTASGNYYQNATRTWLDNTDQDKAAYLNLKYTLLEGLDVSAGALYRDKDRTNHYLAYSLRPSGQPATNEQDINSEAYTVFNPLGIYVGNNNYTAAEKVTATYGQARFVRGPWEVLGGVRTEYTDQSYITSLPATEAANRGGQKYLDVLPSLHLRYALDGRQNLRASYFSSISRPSFFELTPHNNAGSVSESNVYAEAGNPYLLHTQAQNLDLRYEFFGAGNDQVMLGAFYKNIKNPIEYGLVTLPSSTVTVYQPINPGTGAATNFGFEWVGVKYLGNFGLSTNYTFTQSAITTDKGRSATAEDTRVSVAQKRPLQGQSKHVANASLLYKNPRSGFDVQLAYVYTGARIVQVGQFLGLDYWQRAQSQLDFSAEKRLTKSDKRFGLTAYVKVQNLLNTPYQVDILAAGAPGVLGTPAVANYPYQERADRVSVVNQTYRAYYLAGLRFRL</sequence>
<dbReference type="Proteomes" id="UP000317646">
    <property type="component" value="Unassembled WGS sequence"/>
</dbReference>
<accession>A0A502GXK3</accession>
<dbReference type="InterPro" id="IPR037066">
    <property type="entry name" value="Plug_dom_sf"/>
</dbReference>
<dbReference type="InterPro" id="IPR008969">
    <property type="entry name" value="CarboxyPept-like_regulatory"/>
</dbReference>
<dbReference type="PANTHER" id="PTHR40980">
    <property type="entry name" value="PLUG DOMAIN-CONTAINING PROTEIN"/>
    <property type="match status" value="1"/>
</dbReference>
<reference evidence="8 9" key="1">
    <citation type="journal article" date="2019" name="Environ. Microbiol.">
        <title>Species interactions and distinct microbial communities in high Arctic permafrost affected cryosols are associated with the CH4 and CO2 gas fluxes.</title>
        <authorList>
            <person name="Altshuler I."/>
            <person name="Hamel J."/>
            <person name="Turney S."/>
            <person name="Magnuson E."/>
            <person name="Levesque R."/>
            <person name="Greer C."/>
            <person name="Whyte L.G."/>
        </authorList>
    </citation>
    <scope>NUCLEOTIDE SEQUENCE [LARGE SCALE GENOMIC DNA]</scope>
    <source>
        <strain evidence="8 9">S9.2P</strain>
    </source>
</reference>
<keyword evidence="9" id="KW-1185">Reference proteome</keyword>
<name>A0A502GXK3_9BACT</name>
<evidence type="ECO:0000256" key="1">
    <source>
        <dbReference type="ARBA" id="ARBA00004442"/>
    </source>
</evidence>
<organism evidence="8 9">
    <name type="scientific">Hymenobacter nivis</name>
    <dbReference type="NCBI Taxonomy" id="1850093"/>
    <lineage>
        <taxon>Bacteria</taxon>
        <taxon>Pseudomonadati</taxon>
        <taxon>Bacteroidota</taxon>
        <taxon>Cytophagia</taxon>
        <taxon>Cytophagales</taxon>
        <taxon>Hymenobacteraceae</taxon>
        <taxon>Hymenobacter</taxon>
    </lineage>
</organism>
<dbReference type="Pfam" id="PF13715">
    <property type="entry name" value="CarbopepD_reg_2"/>
    <property type="match status" value="1"/>
</dbReference>
<keyword evidence="8" id="KW-0675">Receptor</keyword>
<keyword evidence="3" id="KW-0998">Cell outer membrane</keyword>
<evidence type="ECO:0000313" key="9">
    <source>
        <dbReference type="Proteomes" id="UP000317646"/>
    </source>
</evidence>